<dbReference type="Pfam" id="PF00043">
    <property type="entry name" value="GST_C"/>
    <property type="match status" value="1"/>
</dbReference>
<dbReference type="InterPro" id="IPR010987">
    <property type="entry name" value="Glutathione-S-Trfase_C-like"/>
</dbReference>
<evidence type="ECO:0000313" key="4">
    <source>
        <dbReference type="Proteomes" id="UP000494115"/>
    </source>
</evidence>
<dbReference type="SFLD" id="SFLDS00019">
    <property type="entry name" value="Glutathione_Transferase_(cytos"/>
    <property type="match status" value="1"/>
</dbReference>
<dbReference type="SFLD" id="SFLDG00358">
    <property type="entry name" value="Main_(cytGST)"/>
    <property type="match status" value="1"/>
</dbReference>
<dbReference type="InterPro" id="IPR034345">
    <property type="entry name" value="Gtt2-like_N"/>
</dbReference>
<dbReference type="CDD" id="cd03051">
    <property type="entry name" value="GST_N_GTT2_like"/>
    <property type="match status" value="1"/>
</dbReference>
<dbReference type="EC" id="2.5.1.18" evidence="3"/>
<gene>
    <name evidence="3" type="primary">gstB_1</name>
    <name evidence="3" type="ORF">LMG28138_01681</name>
</gene>
<dbReference type="PANTHER" id="PTHR44051">
    <property type="entry name" value="GLUTATHIONE S-TRANSFERASE-RELATED"/>
    <property type="match status" value="1"/>
</dbReference>
<dbReference type="PROSITE" id="PS50405">
    <property type="entry name" value="GST_CTER"/>
    <property type="match status" value="1"/>
</dbReference>
<dbReference type="InterPro" id="IPR036249">
    <property type="entry name" value="Thioredoxin-like_sf"/>
</dbReference>
<organism evidence="3 4">
    <name type="scientific">Pararobbsia alpina</name>
    <dbReference type="NCBI Taxonomy" id="621374"/>
    <lineage>
        <taxon>Bacteria</taxon>
        <taxon>Pseudomonadati</taxon>
        <taxon>Pseudomonadota</taxon>
        <taxon>Betaproteobacteria</taxon>
        <taxon>Burkholderiales</taxon>
        <taxon>Burkholderiaceae</taxon>
        <taxon>Pararobbsia</taxon>
    </lineage>
</organism>
<reference evidence="3 4" key="1">
    <citation type="submission" date="2020-04" db="EMBL/GenBank/DDBJ databases">
        <authorList>
            <person name="De Canck E."/>
        </authorList>
    </citation>
    <scope>NUCLEOTIDE SEQUENCE [LARGE SCALE GENOMIC DNA]</scope>
    <source>
        <strain evidence="3 4">LMG 28138</strain>
    </source>
</reference>
<keyword evidence="3" id="KW-0808">Transferase</keyword>
<proteinExistence type="predicted"/>
<dbReference type="Proteomes" id="UP000494115">
    <property type="component" value="Unassembled WGS sequence"/>
</dbReference>
<dbReference type="Gene3D" id="1.20.1050.10">
    <property type="match status" value="1"/>
</dbReference>
<dbReference type="CDD" id="cd03182">
    <property type="entry name" value="GST_C_GTT2_like"/>
    <property type="match status" value="1"/>
</dbReference>
<evidence type="ECO:0000313" key="3">
    <source>
        <dbReference type="EMBL" id="CAB3783641.1"/>
    </source>
</evidence>
<name>A0A6S7BBS7_9BURK</name>
<dbReference type="InterPro" id="IPR034346">
    <property type="entry name" value="Gtt2-like_C"/>
</dbReference>
<feature type="domain" description="GST C-terminal" evidence="2">
    <location>
        <begin position="88"/>
        <end position="209"/>
    </location>
</feature>
<accession>A0A6S7BBS7</accession>
<dbReference type="InterPro" id="IPR036282">
    <property type="entry name" value="Glutathione-S-Trfase_C_sf"/>
</dbReference>
<dbReference type="InterPro" id="IPR004046">
    <property type="entry name" value="GST_C"/>
</dbReference>
<dbReference type="RefSeq" id="WP_175104278.1">
    <property type="nucleotide sequence ID" value="NZ_CADIKM010000005.1"/>
</dbReference>
<dbReference type="Gene3D" id="3.40.30.10">
    <property type="entry name" value="Glutaredoxin"/>
    <property type="match status" value="1"/>
</dbReference>
<dbReference type="InterPro" id="IPR004045">
    <property type="entry name" value="Glutathione_S-Trfase_N"/>
</dbReference>
<dbReference type="InterPro" id="IPR040079">
    <property type="entry name" value="Glutathione_S-Trfase"/>
</dbReference>
<dbReference type="PANTHER" id="PTHR44051:SF8">
    <property type="entry name" value="GLUTATHIONE S-TRANSFERASE GSTA"/>
    <property type="match status" value="1"/>
</dbReference>
<evidence type="ECO:0000259" key="2">
    <source>
        <dbReference type="PROSITE" id="PS50405"/>
    </source>
</evidence>
<evidence type="ECO:0000259" key="1">
    <source>
        <dbReference type="PROSITE" id="PS50404"/>
    </source>
</evidence>
<sequence length="209" mass="23060">MKIYDFKGFANPARVRIAVAEKGLTDQIEFVHVDLPNGAHRTPEFFAKNPSGTVPVLELDDGTTISECTAITVYLDHVQGESTLTGRNGKERAIVHMMQRRAEAELMDALGTYFHHATPGLGAEIELYQNREWGEKNLKRAMAGMHYLNQVLSRQPYLAGESFSMVDITAFAGLGLADFLKIDVPDTLTNLQAWRARVAARPSIAASQA</sequence>
<protein>
    <submittedName>
        <fullName evidence="3">Glutathione S-transferase GST-6.0</fullName>
        <ecNumber evidence="3">2.5.1.18</ecNumber>
    </submittedName>
</protein>
<dbReference type="PROSITE" id="PS50404">
    <property type="entry name" value="GST_NTER"/>
    <property type="match status" value="1"/>
</dbReference>
<dbReference type="Pfam" id="PF13409">
    <property type="entry name" value="GST_N_2"/>
    <property type="match status" value="1"/>
</dbReference>
<dbReference type="SUPFAM" id="SSF52833">
    <property type="entry name" value="Thioredoxin-like"/>
    <property type="match status" value="1"/>
</dbReference>
<dbReference type="SUPFAM" id="SSF47616">
    <property type="entry name" value="GST C-terminal domain-like"/>
    <property type="match status" value="1"/>
</dbReference>
<dbReference type="EMBL" id="CADIKM010000005">
    <property type="protein sequence ID" value="CAB3783641.1"/>
    <property type="molecule type" value="Genomic_DNA"/>
</dbReference>
<keyword evidence="4" id="KW-1185">Reference proteome</keyword>
<dbReference type="GO" id="GO:0004364">
    <property type="term" value="F:glutathione transferase activity"/>
    <property type="evidence" value="ECO:0007669"/>
    <property type="project" value="UniProtKB-EC"/>
</dbReference>
<feature type="domain" description="GST N-terminal" evidence="1">
    <location>
        <begin position="1"/>
        <end position="83"/>
    </location>
</feature>
<dbReference type="AlphaFoldDB" id="A0A6S7BBS7"/>